<dbReference type="Proteomes" id="UP000050515">
    <property type="component" value="Unassembled WGS sequence"/>
</dbReference>
<evidence type="ECO:0000313" key="8">
    <source>
        <dbReference type="EMBL" id="KPV47513.1"/>
    </source>
</evidence>
<dbReference type="NCBIfam" id="NF010564">
    <property type="entry name" value="PRK13959.1-1"/>
    <property type="match status" value="1"/>
</dbReference>
<evidence type="ECO:0000256" key="2">
    <source>
        <dbReference type="ARBA" id="ARBA00022598"/>
    </source>
</evidence>
<evidence type="ECO:0000259" key="7">
    <source>
        <dbReference type="Pfam" id="PF01259"/>
    </source>
</evidence>
<sequence>MEFIKSGKVKDIYSDGDTLIFKFSNRISVFDKIIPVDIPDKGESLCRTSYYWYGVASDIGIETDLIKLEGNNEMRVKKFNVFSRGREYFSNYMVPLEFITRYYVAGTYYDRIKSGILDYHDAGFKNMPEYGDEFPDPYFEVTTKYEKFDRPLKTDEALTISGLKLYELYDIKEKILKIDRRINESVKGRGLIHADGKKEFALGISRVPTIIDTFGTLDEDRFWDLNEYSNGNIRELSKEMVRQYYRSTGYHDALYRARDLGQKEPDIPPLPDDMIKKVSDLYKNMYEKITGLKW</sequence>
<dbReference type="Gene3D" id="3.30.200.20">
    <property type="entry name" value="Phosphorylase Kinase, domain 1"/>
    <property type="match status" value="1"/>
</dbReference>
<evidence type="ECO:0000256" key="3">
    <source>
        <dbReference type="ARBA" id="ARBA00022741"/>
    </source>
</evidence>
<dbReference type="RefSeq" id="WP_048100966.1">
    <property type="nucleotide sequence ID" value="NZ_JBBYJF010000008.1"/>
</dbReference>
<accession>A0A0P9CPE6</accession>
<name>A0A0P9CPE6_9ARCH</name>
<dbReference type="GO" id="GO:0005524">
    <property type="term" value="F:ATP binding"/>
    <property type="evidence" value="ECO:0007669"/>
    <property type="project" value="UniProtKB-KW"/>
</dbReference>
<dbReference type="Pfam" id="PF01259">
    <property type="entry name" value="SAICAR_synt"/>
    <property type="match status" value="1"/>
</dbReference>
<dbReference type="InterPro" id="IPR018236">
    <property type="entry name" value="SAICAR_synthetase_CS"/>
</dbReference>
<comment type="pathway">
    <text evidence="1 6">Purine metabolism; IMP biosynthesis via de novo pathway; 5-amino-1-(5-phospho-D-ribosyl)imidazole-4-carboxamide from 5-amino-1-(5-phospho-D-ribosyl)imidazole-4-carboxylate: step 1/2.</text>
</comment>
<dbReference type="EMBL" id="LJCQ01000051">
    <property type="protein sequence ID" value="KPV47513.1"/>
    <property type="molecule type" value="Genomic_DNA"/>
</dbReference>
<dbReference type="InterPro" id="IPR028923">
    <property type="entry name" value="SAICAR_synt/ADE2_N"/>
</dbReference>
<dbReference type="GO" id="GO:0006189">
    <property type="term" value="P:'de novo' IMP biosynthetic process"/>
    <property type="evidence" value="ECO:0007669"/>
    <property type="project" value="UniProtKB-UniRule"/>
</dbReference>
<dbReference type="SUPFAM" id="SSF56104">
    <property type="entry name" value="SAICAR synthase-like"/>
    <property type="match status" value="1"/>
</dbReference>
<dbReference type="EMBL" id="LKBG01000220">
    <property type="protein sequence ID" value="KQB34777.1"/>
    <property type="molecule type" value="Genomic_DNA"/>
</dbReference>
<evidence type="ECO:0000256" key="6">
    <source>
        <dbReference type="HAMAP-Rule" id="MF_00137"/>
    </source>
</evidence>
<dbReference type="GO" id="GO:0005737">
    <property type="term" value="C:cytoplasm"/>
    <property type="evidence" value="ECO:0007669"/>
    <property type="project" value="TreeGrafter"/>
</dbReference>
<dbReference type="GeneID" id="84221582"/>
<comment type="caution">
    <text evidence="8">The sequence shown here is derived from an EMBL/GenBank/DDBJ whole genome shotgun (WGS) entry which is preliminary data.</text>
</comment>
<evidence type="ECO:0000313" key="9">
    <source>
        <dbReference type="EMBL" id="KQB34777.1"/>
    </source>
</evidence>
<gene>
    <name evidence="6" type="primary">purC</name>
    <name evidence="9" type="ORF">AOG54_00690</name>
    <name evidence="8" type="ORF">SE19_00715</name>
</gene>
<keyword evidence="3 6" id="KW-0547">Nucleotide-binding</keyword>
<keyword evidence="10" id="KW-1185">Reference proteome</keyword>
<dbReference type="PANTHER" id="PTHR43700">
    <property type="entry name" value="PHOSPHORIBOSYLAMINOIMIDAZOLE-SUCCINOCARBOXAMIDE SYNTHASE"/>
    <property type="match status" value="1"/>
</dbReference>
<dbReference type="GO" id="GO:0004639">
    <property type="term" value="F:phosphoribosylaminoimidazolesuccinocarboxamide synthase activity"/>
    <property type="evidence" value="ECO:0007669"/>
    <property type="project" value="UniProtKB-UniRule"/>
</dbReference>
<dbReference type="PATRIC" id="fig|507754.4.peg.463"/>
<dbReference type="EC" id="6.3.2.6" evidence="6"/>
<organism evidence="8 11">
    <name type="scientific">Acidiplasma aeolicum</name>
    <dbReference type="NCBI Taxonomy" id="507754"/>
    <lineage>
        <taxon>Archaea</taxon>
        <taxon>Methanobacteriati</taxon>
        <taxon>Thermoplasmatota</taxon>
        <taxon>Thermoplasmata</taxon>
        <taxon>Thermoplasmatales</taxon>
        <taxon>Ferroplasmaceae</taxon>
        <taxon>Acidiplasma</taxon>
    </lineage>
</organism>
<evidence type="ECO:0000313" key="10">
    <source>
        <dbReference type="Proteomes" id="UP000050320"/>
    </source>
</evidence>
<keyword evidence="4 6" id="KW-0658">Purine biosynthesis</keyword>
<reference evidence="9 10" key="2">
    <citation type="submission" date="2015-09" db="EMBL/GenBank/DDBJ databases">
        <title>Heavy metals and arsenic resistance mechanisms in polyextremophilic archaea of the family Ferroplasmaceae.</title>
        <authorList>
            <person name="Bulaev A.G."/>
            <person name="Kanygina A.V."/>
        </authorList>
    </citation>
    <scope>NUCLEOTIDE SEQUENCE [LARGE SCALE GENOMIC DNA]</scope>
    <source>
        <strain evidence="9 10">VT</strain>
    </source>
</reference>
<proteinExistence type="inferred from homology"/>
<protein>
    <recommendedName>
        <fullName evidence="6">Phosphoribosylaminoimidazole-succinocarboxamide synthase</fullName>
        <ecNumber evidence="6">6.3.2.6</ecNumber>
    </recommendedName>
    <alternativeName>
        <fullName evidence="6">SAICAR synthetase</fullName>
    </alternativeName>
</protein>
<dbReference type="PROSITE" id="PS01057">
    <property type="entry name" value="SAICAR_SYNTHETASE_1"/>
    <property type="match status" value="1"/>
</dbReference>
<dbReference type="Proteomes" id="UP000050320">
    <property type="component" value="Unassembled WGS sequence"/>
</dbReference>
<evidence type="ECO:0000256" key="4">
    <source>
        <dbReference type="ARBA" id="ARBA00022755"/>
    </source>
</evidence>
<dbReference type="AlphaFoldDB" id="A0A0P9CPE6"/>
<dbReference type="PANTHER" id="PTHR43700:SF1">
    <property type="entry name" value="PHOSPHORIBOSYLAMINOIMIDAZOLE-SUCCINOCARBOXAMIDE SYNTHASE"/>
    <property type="match status" value="1"/>
</dbReference>
<comment type="catalytic activity">
    <reaction evidence="6">
        <text>5-amino-1-(5-phospho-D-ribosyl)imidazole-4-carboxylate + L-aspartate + ATP = (2S)-2-[5-amino-1-(5-phospho-beta-D-ribosyl)imidazole-4-carboxamido]succinate + ADP + phosphate + 2 H(+)</text>
        <dbReference type="Rhea" id="RHEA:22628"/>
        <dbReference type="ChEBI" id="CHEBI:15378"/>
        <dbReference type="ChEBI" id="CHEBI:29991"/>
        <dbReference type="ChEBI" id="CHEBI:30616"/>
        <dbReference type="ChEBI" id="CHEBI:43474"/>
        <dbReference type="ChEBI" id="CHEBI:58443"/>
        <dbReference type="ChEBI" id="CHEBI:77657"/>
        <dbReference type="ChEBI" id="CHEBI:456216"/>
        <dbReference type="EC" id="6.3.2.6"/>
    </reaction>
</comment>
<keyword evidence="5 6" id="KW-0067">ATP-binding</keyword>
<evidence type="ECO:0000256" key="1">
    <source>
        <dbReference type="ARBA" id="ARBA00004672"/>
    </source>
</evidence>
<dbReference type="OrthoDB" id="10775at2157"/>
<evidence type="ECO:0000313" key="11">
    <source>
        <dbReference type="Proteomes" id="UP000050515"/>
    </source>
</evidence>
<comment type="similarity">
    <text evidence="6">Belongs to the SAICAR synthetase family.</text>
</comment>
<dbReference type="Gene3D" id="3.30.470.20">
    <property type="entry name" value="ATP-grasp fold, B domain"/>
    <property type="match status" value="1"/>
</dbReference>
<keyword evidence="2 6" id="KW-0436">Ligase</keyword>
<evidence type="ECO:0000256" key="5">
    <source>
        <dbReference type="ARBA" id="ARBA00022840"/>
    </source>
</evidence>
<dbReference type="UniPathway" id="UPA00074">
    <property type="reaction ID" value="UER00131"/>
</dbReference>
<dbReference type="CDD" id="cd01414">
    <property type="entry name" value="SAICAR_synt_Sc"/>
    <property type="match status" value="1"/>
</dbReference>
<reference evidence="8 11" key="1">
    <citation type="submission" date="2015-09" db="EMBL/GenBank/DDBJ databases">
        <title>Draft genome sequence of Acidiplasma aeolicum DSM 18409.</title>
        <authorList>
            <person name="Hemp J."/>
        </authorList>
    </citation>
    <scope>NUCLEOTIDE SEQUENCE [LARGE SCALE GENOMIC DNA]</scope>
    <source>
        <strain evidence="8 11">V</strain>
    </source>
</reference>
<feature type="domain" description="SAICAR synthetase/ADE2 N-terminal" evidence="7">
    <location>
        <begin position="4"/>
        <end position="252"/>
    </location>
</feature>
<dbReference type="HAMAP" id="MF_00137">
    <property type="entry name" value="SAICAR_synth"/>
    <property type="match status" value="1"/>
</dbReference>